<protein>
    <submittedName>
        <fullName evidence="2">Dihydroorotase/N-acyl-D-amino-acid deacylase</fullName>
    </submittedName>
</protein>
<feature type="domain" description="Amidohydrolase 3" evidence="1">
    <location>
        <begin position="389"/>
        <end position="504"/>
    </location>
</feature>
<dbReference type="InterPro" id="IPR011059">
    <property type="entry name" value="Metal-dep_hydrolase_composite"/>
</dbReference>
<dbReference type="GO" id="GO:0016811">
    <property type="term" value="F:hydrolase activity, acting on carbon-nitrogen (but not peptide) bonds, in linear amides"/>
    <property type="evidence" value="ECO:0007669"/>
    <property type="project" value="InterPro"/>
</dbReference>
<dbReference type="InterPro" id="IPR013108">
    <property type="entry name" value="Amidohydro_3"/>
</dbReference>
<name>A0A285MVE1_9FLAO</name>
<dbReference type="OrthoDB" id="9775607at2"/>
<organism evidence="2 3">
    <name type="scientific">Flagellimonas pacifica</name>
    <dbReference type="NCBI Taxonomy" id="1247520"/>
    <lineage>
        <taxon>Bacteria</taxon>
        <taxon>Pseudomonadati</taxon>
        <taxon>Bacteroidota</taxon>
        <taxon>Flavobacteriia</taxon>
        <taxon>Flavobacteriales</taxon>
        <taxon>Flavobacteriaceae</taxon>
        <taxon>Flagellimonas</taxon>
    </lineage>
</organism>
<dbReference type="InterPro" id="IPR050378">
    <property type="entry name" value="Metallo-dep_Hydrolases_sf"/>
</dbReference>
<dbReference type="EMBL" id="OBEH01000004">
    <property type="protein sequence ID" value="SNZ01154.1"/>
    <property type="molecule type" value="Genomic_DNA"/>
</dbReference>
<evidence type="ECO:0000259" key="1">
    <source>
        <dbReference type="Pfam" id="PF07969"/>
    </source>
</evidence>
<dbReference type="PANTHER" id="PTHR11647">
    <property type="entry name" value="HYDRANTOINASE/DIHYDROPYRIMIDINASE FAMILY MEMBER"/>
    <property type="match status" value="1"/>
</dbReference>
<evidence type="ECO:0000313" key="3">
    <source>
        <dbReference type="Proteomes" id="UP000219048"/>
    </source>
</evidence>
<dbReference type="SUPFAM" id="SSF51556">
    <property type="entry name" value="Metallo-dependent hydrolases"/>
    <property type="match status" value="1"/>
</dbReference>
<dbReference type="InterPro" id="IPR023100">
    <property type="entry name" value="D-aminoacylase_insert_dom_sf"/>
</dbReference>
<keyword evidence="3" id="KW-1185">Reference proteome</keyword>
<dbReference type="Proteomes" id="UP000219048">
    <property type="component" value="Unassembled WGS sequence"/>
</dbReference>
<dbReference type="InterPro" id="IPR032466">
    <property type="entry name" value="Metal_Hydrolase"/>
</dbReference>
<dbReference type="CDD" id="cd01297">
    <property type="entry name" value="D-aminoacylase"/>
    <property type="match status" value="1"/>
</dbReference>
<dbReference type="PANTHER" id="PTHR11647:SF1">
    <property type="entry name" value="COLLAPSIN RESPONSE MEDIATOR PROTEIN"/>
    <property type="match status" value="1"/>
</dbReference>
<dbReference type="AlphaFoldDB" id="A0A285MVE1"/>
<dbReference type="SUPFAM" id="SSF51338">
    <property type="entry name" value="Composite domain of metallo-dependent hydrolases"/>
    <property type="match status" value="1"/>
</dbReference>
<reference evidence="3" key="1">
    <citation type="submission" date="2017-09" db="EMBL/GenBank/DDBJ databases">
        <authorList>
            <person name="Varghese N."/>
            <person name="Submissions S."/>
        </authorList>
    </citation>
    <scope>NUCLEOTIDE SEQUENCE [LARGE SCALE GENOMIC DNA]</scope>
    <source>
        <strain evidence="3">DSM 25885</strain>
    </source>
</reference>
<accession>A0A285MVE1</accession>
<dbReference type="Gene3D" id="2.30.40.10">
    <property type="entry name" value="Urease, subunit C, domain 1"/>
    <property type="match status" value="1"/>
</dbReference>
<dbReference type="Gene3D" id="3.20.20.140">
    <property type="entry name" value="Metal-dependent hydrolases"/>
    <property type="match status" value="1"/>
</dbReference>
<sequence>MKSKVVFQLVLGVICFFGCNNQDYDILILNGEVYDGSGNAPFNADIAIKDSTIVSIGDLSGSNAIKIIDAKGMAVAPGFIDMHAHLDPILNLSDCESHVRQGVTTALGGPDGGSPWPIRAHLDTLEQIGVGMNIAYLVGHNQVRKNIMALENRAPTPEELEQMKAQVKLAMEEGAYGISTGLKYLPGAFSNVDEVIELSKVASSKGGIYTSHLREEGLGLFDAVAEAISISEKADIPVILTHHKAIGKPMWGKSTVTLAMVDSARTAGLDIKIDQYPYSASHTGISVLIPSWARAGGIEAFKERVNTPQLRDSIKAGIIFNILNDRGGEDLARIQFAKVKWMKELEGKTLKYWCELRELEPTLENGADLVIEAQVNGGASCIYHAMHEEDVERIMKHPQTMIASDGRLVKPGQGHPHPRWYGTFPRVLGHYVREKSVITLPEAIYKMTKLPAVSLGLTDRGLIKENMKADIVVFDPNTIIDKATFEEPHQYPEGIYFVLVNGQISIDESKFKGIKAGKVLRKK</sequence>
<feature type="domain" description="Amidohydrolase 3" evidence="1">
    <location>
        <begin position="66"/>
        <end position="241"/>
    </location>
</feature>
<evidence type="ECO:0000313" key="2">
    <source>
        <dbReference type="EMBL" id="SNZ01154.1"/>
    </source>
</evidence>
<dbReference type="Gene3D" id="3.30.1490.130">
    <property type="entry name" value="D-aminoacylase. Domain 3"/>
    <property type="match status" value="1"/>
</dbReference>
<dbReference type="RefSeq" id="WP_097046590.1">
    <property type="nucleotide sequence ID" value="NZ_OBEH01000004.1"/>
</dbReference>
<dbReference type="Pfam" id="PF07969">
    <property type="entry name" value="Amidohydro_3"/>
    <property type="match status" value="2"/>
</dbReference>
<proteinExistence type="predicted"/>
<gene>
    <name evidence="2" type="ORF">SAMN06265377_2986</name>
</gene>